<name>A0ABT3DEY0_9BACI</name>
<dbReference type="InterPro" id="IPR029033">
    <property type="entry name" value="His_PPase_superfam"/>
</dbReference>
<dbReference type="RefSeq" id="WP_264142359.1">
    <property type="nucleotide sequence ID" value="NZ_JAOYEY010000032.1"/>
</dbReference>
<protein>
    <submittedName>
        <fullName evidence="1">Histidine phosphatase family protein</fullName>
    </submittedName>
</protein>
<evidence type="ECO:0000313" key="1">
    <source>
        <dbReference type="EMBL" id="MCV9885607.1"/>
    </source>
</evidence>
<sequence length="197" mass="22593">MTKIGFIRHGSTPWNIEGKAQGWCDIPLNNDGIVDANRLAQRLLSEDWDIIYSSDLLRAHHTANIIAEKMMKTVYLDSRLREIAGGLIEGTTEEERILKWGSGWRELDLKIESDDRVLSRGMTFINEICEKHPNENVLIVSHGSFLKKIIKKLIPNEPFEESLFNTSITLLQRDTFGWNCPLFNCTKHLVLTNKEVT</sequence>
<dbReference type="SMART" id="SM00855">
    <property type="entry name" value="PGAM"/>
    <property type="match status" value="1"/>
</dbReference>
<dbReference type="EMBL" id="JAOYEY010000032">
    <property type="protein sequence ID" value="MCV9885607.1"/>
    <property type="molecule type" value="Genomic_DNA"/>
</dbReference>
<dbReference type="Gene3D" id="3.40.50.1240">
    <property type="entry name" value="Phosphoglycerate mutase-like"/>
    <property type="match status" value="1"/>
</dbReference>
<comment type="caution">
    <text evidence="1">The sequence shown here is derived from an EMBL/GenBank/DDBJ whole genome shotgun (WGS) entry which is preliminary data.</text>
</comment>
<keyword evidence="2" id="KW-1185">Reference proteome</keyword>
<gene>
    <name evidence="1" type="ORF">OIH86_08065</name>
</gene>
<dbReference type="Pfam" id="PF00300">
    <property type="entry name" value="His_Phos_1"/>
    <property type="match status" value="1"/>
</dbReference>
<organism evidence="1 2">
    <name type="scientific">Metabacillus halosaccharovorans</name>
    <dbReference type="NCBI Taxonomy" id="930124"/>
    <lineage>
        <taxon>Bacteria</taxon>
        <taxon>Bacillati</taxon>
        <taxon>Bacillota</taxon>
        <taxon>Bacilli</taxon>
        <taxon>Bacillales</taxon>
        <taxon>Bacillaceae</taxon>
        <taxon>Metabacillus</taxon>
    </lineage>
</organism>
<evidence type="ECO:0000313" key="2">
    <source>
        <dbReference type="Proteomes" id="UP001526147"/>
    </source>
</evidence>
<dbReference type="SUPFAM" id="SSF53254">
    <property type="entry name" value="Phosphoglycerate mutase-like"/>
    <property type="match status" value="1"/>
</dbReference>
<reference evidence="1 2" key="1">
    <citation type="submission" date="2022-10" db="EMBL/GenBank/DDBJ databases">
        <title>Draft genome assembly of moderately radiation resistant bacterium Metabacillus halosaccharovorans.</title>
        <authorList>
            <person name="Pal S."/>
            <person name="Gopinathan A."/>
        </authorList>
    </citation>
    <scope>NUCLEOTIDE SEQUENCE [LARGE SCALE GENOMIC DNA]</scope>
    <source>
        <strain evidence="1 2">VITHBRA001</strain>
    </source>
</reference>
<accession>A0ABT3DEY0</accession>
<dbReference type="CDD" id="cd07067">
    <property type="entry name" value="HP_PGM_like"/>
    <property type="match status" value="1"/>
</dbReference>
<dbReference type="Proteomes" id="UP001526147">
    <property type="component" value="Unassembled WGS sequence"/>
</dbReference>
<dbReference type="InterPro" id="IPR013078">
    <property type="entry name" value="His_Pase_superF_clade-1"/>
</dbReference>
<dbReference type="PANTHER" id="PTHR48100">
    <property type="entry name" value="BROAD-SPECIFICITY PHOSPHATASE YOR283W-RELATED"/>
    <property type="match status" value="1"/>
</dbReference>
<proteinExistence type="predicted"/>
<dbReference type="PANTHER" id="PTHR48100:SF1">
    <property type="entry name" value="HISTIDINE PHOSPHATASE FAMILY PROTEIN-RELATED"/>
    <property type="match status" value="1"/>
</dbReference>
<dbReference type="InterPro" id="IPR050275">
    <property type="entry name" value="PGM_Phosphatase"/>
</dbReference>